<protein>
    <submittedName>
        <fullName evidence="2">Short-chain alcohol dehydrogenase</fullName>
        <ecNumber evidence="2">1.3.1.33</ecNumber>
    </submittedName>
</protein>
<dbReference type="InterPro" id="IPR036291">
    <property type="entry name" value="NAD(P)-bd_dom_sf"/>
</dbReference>
<organism evidence="2 3">
    <name type="scientific">Gnomoniopsis smithogilvyi</name>
    <dbReference type="NCBI Taxonomy" id="1191159"/>
    <lineage>
        <taxon>Eukaryota</taxon>
        <taxon>Fungi</taxon>
        <taxon>Dikarya</taxon>
        <taxon>Ascomycota</taxon>
        <taxon>Pezizomycotina</taxon>
        <taxon>Sordariomycetes</taxon>
        <taxon>Sordariomycetidae</taxon>
        <taxon>Diaporthales</taxon>
        <taxon>Gnomoniaceae</taxon>
        <taxon>Gnomoniopsis</taxon>
    </lineage>
</organism>
<dbReference type="Proteomes" id="UP001140453">
    <property type="component" value="Unassembled WGS sequence"/>
</dbReference>
<dbReference type="EMBL" id="JAPEVB010000001">
    <property type="protein sequence ID" value="KAJ4396429.1"/>
    <property type="molecule type" value="Genomic_DNA"/>
</dbReference>
<dbReference type="GO" id="GO:0016630">
    <property type="term" value="F:protochlorophyllide reductase activity"/>
    <property type="evidence" value="ECO:0007669"/>
    <property type="project" value="UniProtKB-EC"/>
</dbReference>
<accession>A0A9W8Z0J9</accession>
<keyword evidence="1 2" id="KW-0560">Oxidoreductase</keyword>
<dbReference type="OrthoDB" id="191139at2759"/>
<dbReference type="SUPFAM" id="SSF51735">
    <property type="entry name" value="NAD(P)-binding Rossmann-fold domains"/>
    <property type="match status" value="1"/>
</dbReference>
<gene>
    <name evidence="2" type="primary">RDH1_1</name>
    <name evidence="2" type="ORF">N0V93_000648</name>
</gene>
<evidence type="ECO:0000313" key="3">
    <source>
        <dbReference type="Proteomes" id="UP001140453"/>
    </source>
</evidence>
<evidence type="ECO:0000313" key="2">
    <source>
        <dbReference type="EMBL" id="KAJ4396429.1"/>
    </source>
</evidence>
<dbReference type="Pfam" id="PF00106">
    <property type="entry name" value="adh_short"/>
    <property type="match status" value="1"/>
</dbReference>
<proteinExistence type="predicted"/>
<reference evidence="2" key="1">
    <citation type="submission" date="2022-10" db="EMBL/GenBank/DDBJ databases">
        <title>Tapping the CABI collections for fungal endophytes: first genome assemblies for Collariella, Neodidymelliopsis, Ascochyta clinopodiicola, Didymella pomorum, Didymosphaeria variabile, Neocosmospora piperis and Neocucurbitaria cava.</title>
        <authorList>
            <person name="Hill R."/>
        </authorList>
    </citation>
    <scope>NUCLEOTIDE SEQUENCE</scope>
    <source>
        <strain evidence="2">IMI 355082</strain>
    </source>
</reference>
<dbReference type="PANTHER" id="PTHR43157:SF31">
    <property type="entry name" value="PHOSPHATIDYLINOSITOL-GLYCAN BIOSYNTHESIS CLASS F PROTEIN"/>
    <property type="match status" value="1"/>
</dbReference>
<keyword evidence="3" id="KW-1185">Reference proteome</keyword>
<dbReference type="EC" id="1.3.1.33" evidence="2"/>
<dbReference type="AlphaFoldDB" id="A0A9W8Z0J9"/>
<evidence type="ECO:0000256" key="1">
    <source>
        <dbReference type="ARBA" id="ARBA00023002"/>
    </source>
</evidence>
<dbReference type="InterPro" id="IPR002347">
    <property type="entry name" value="SDR_fam"/>
</dbReference>
<sequence>MLRGDNPITYIQSTFSQLFPPKPTFTEANLGDLSDKVYIVTGANTGVGKELAQILYSKNATVYCAARSDEKALKAISSIKAALPDSTGALIFLSLDLADLSTIKASVNEFLSKEKKLHVLFNNAGVMNPPEGSKTAQGYDLQLGVNNLGTFLFTKLLTPILLQTAKAEDPATVRVVWVASSAAETPLAPVGGVDLSNLDYHVEKSPFERYVISKSGNYLQGVEFARRHKADGVVGVPLNPGNLDSDLWRWMPEWAAAIFRRIFLAPSVFGAYTELFAGLSPEITMDKSGEWVVPWGRLMPIRKHMLDASKPTSEGGTGQAEKFWEWNEGEVKPYL</sequence>
<dbReference type="PANTHER" id="PTHR43157">
    <property type="entry name" value="PHOSPHATIDYLINOSITOL-GLYCAN BIOSYNTHESIS CLASS F PROTEIN-RELATED"/>
    <property type="match status" value="1"/>
</dbReference>
<dbReference type="PRINTS" id="PR00081">
    <property type="entry name" value="GDHRDH"/>
</dbReference>
<name>A0A9W8Z0J9_9PEZI</name>
<comment type="caution">
    <text evidence="2">The sequence shown here is derived from an EMBL/GenBank/DDBJ whole genome shotgun (WGS) entry which is preliminary data.</text>
</comment>
<dbReference type="Gene3D" id="3.40.50.720">
    <property type="entry name" value="NAD(P)-binding Rossmann-like Domain"/>
    <property type="match status" value="1"/>
</dbReference>